<gene>
    <name evidence="9" type="ORF">BKE38_09300</name>
</gene>
<evidence type="ECO:0000313" key="9">
    <source>
        <dbReference type="EMBL" id="ONG55270.1"/>
    </source>
</evidence>
<dbReference type="AlphaFoldDB" id="A0A1V2H4C0"/>
<evidence type="ECO:0000256" key="1">
    <source>
        <dbReference type="ARBA" id="ARBA00010577"/>
    </source>
</evidence>
<feature type="region of interest" description="Disordered" evidence="6">
    <location>
        <begin position="1"/>
        <end position="21"/>
    </location>
</feature>
<dbReference type="GO" id="GO:0044781">
    <property type="term" value="P:bacterial-type flagellum organization"/>
    <property type="evidence" value="ECO:0007669"/>
    <property type="project" value="UniProtKB-UniRule"/>
</dbReference>
<evidence type="ECO:0000256" key="6">
    <source>
        <dbReference type="SAM" id="MobiDB-lite"/>
    </source>
</evidence>
<evidence type="ECO:0000259" key="8">
    <source>
        <dbReference type="Pfam" id="PF13861"/>
    </source>
</evidence>
<protein>
    <recommendedName>
        <fullName evidence="2 5">Basal-body rod modification protein FlgD</fullName>
    </recommendedName>
</protein>
<dbReference type="InterPro" id="IPR005648">
    <property type="entry name" value="FlgD"/>
</dbReference>
<organism evidence="9 10">
    <name type="scientific">Teichococcus deserti</name>
    <dbReference type="NCBI Taxonomy" id="1817963"/>
    <lineage>
        <taxon>Bacteria</taxon>
        <taxon>Pseudomonadati</taxon>
        <taxon>Pseudomonadota</taxon>
        <taxon>Alphaproteobacteria</taxon>
        <taxon>Acetobacterales</taxon>
        <taxon>Roseomonadaceae</taxon>
        <taxon>Roseomonas</taxon>
    </lineage>
</organism>
<comment type="function">
    <text evidence="4 5">Required for flagellar hook formation. May act as a scaffolding protein.</text>
</comment>
<evidence type="ECO:0000313" key="10">
    <source>
        <dbReference type="Proteomes" id="UP000188879"/>
    </source>
</evidence>
<evidence type="ECO:0000256" key="4">
    <source>
        <dbReference type="ARBA" id="ARBA00024746"/>
    </source>
</evidence>
<comment type="caution">
    <text evidence="9">The sequence shown here is derived from an EMBL/GenBank/DDBJ whole genome shotgun (WGS) entry which is preliminary data.</text>
</comment>
<dbReference type="OrthoDB" id="9785233at2"/>
<proteinExistence type="inferred from homology"/>
<sequence length="227" mass="22883">MATSTAVTTASTSSTTSTKASAAAGTKLAGDMQSFLVLLTTQLQNQDPTNPTDSTQFTTQLAQFSAVEQQIATNAHLETLLSLQQSSSMLSATSLVGRNVEINSETMVLQDGETQSLKLPALSGAGGASTAVVSIANASGTTVRTAVVALGSDPASWNWDGTDTNGRALADGKYTVTVTGADSKGASTGSLTSTLTGAVTSVTRTDGNPTLTIGGLTVSMDKLVGLQ</sequence>
<comment type="similarity">
    <text evidence="1 5">Belongs to the FlgD family.</text>
</comment>
<keyword evidence="10" id="KW-1185">Reference proteome</keyword>
<reference evidence="9 10" key="1">
    <citation type="submission" date="2016-10" db="EMBL/GenBank/DDBJ databases">
        <title>Draft Genome sequence of Roseomonas sp. strain M3.</title>
        <authorList>
            <person name="Subhash Y."/>
            <person name="Lee S."/>
        </authorList>
    </citation>
    <scope>NUCLEOTIDE SEQUENCE [LARGE SCALE GENOMIC DNA]</scope>
    <source>
        <strain evidence="9 10">M3</strain>
    </source>
</reference>
<dbReference type="InterPro" id="IPR025965">
    <property type="entry name" value="FlgD/Vpr_Ig-like"/>
</dbReference>
<dbReference type="RefSeq" id="WP_076957081.1">
    <property type="nucleotide sequence ID" value="NZ_MLCO01000074.1"/>
</dbReference>
<dbReference type="Pfam" id="PF13860">
    <property type="entry name" value="FlgD_ig"/>
    <property type="match status" value="1"/>
</dbReference>
<accession>A0A1V2H4C0</accession>
<dbReference type="Gene3D" id="2.30.30.910">
    <property type="match status" value="1"/>
</dbReference>
<dbReference type="Pfam" id="PF13861">
    <property type="entry name" value="FLgD_tudor"/>
    <property type="match status" value="1"/>
</dbReference>
<evidence type="ECO:0000259" key="7">
    <source>
        <dbReference type="Pfam" id="PF13860"/>
    </source>
</evidence>
<dbReference type="EMBL" id="MLCO01000074">
    <property type="protein sequence ID" value="ONG55270.1"/>
    <property type="molecule type" value="Genomic_DNA"/>
</dbReference>
<dbReference type="Proteomes" id="UP000188879">
    <property type="component" value="Unassembled WGS sequence"/>
</dbReference>
<evidence type="ECO:0000256" key="5">
    <source>
        <dbReference type="RuleBase" id="RU362076"/>
    </source>
</evidence>
<feature type="domain" description="FlgD/Vpr Ig-like" evidence="7">
    <location>
        <begin position="125"/>
        <end position="182"/>
    </location>
</feature>
<keyword evidence="3 5" id="KW-1005">Bacterial flagellum biogenesis</keyword>
<dbReference type="InterPro" id="IPR025963">
    <property type="entry name" value="FLgD_Tudor"/>
</dbReference>
<dbReference type="Pfam" id="PF03963">
    <property type="entry name" value="FlgD"/>
    <property type="match status" value="1"/>
</dbReference>
<evidence type="ECO:0000256" key="2">
    <source>
        <dbReference type="ARBA" id="ARBA00016013"/>
    </source>
</evidence>
<evidence type="ECO:0000256" key="3">
    <source>
        <dbReference type="ARBA" id="ARBA00022795"/>
    </source>
</evidence>
<dbReference type="Gene3D" id="2.60.40.4070">
    <property type="match status" value="1"/>
</dbReference>
<name>A0A1V2H4C0_9PROT</name>
<feature type="domain" description="FlgD Tudor-like" evidence="8">
    <location>
        <begin position="87"/>
        <end position="222"/>
    </location>
</feature>